<reference evidence="7" key="1">
    <citation type="submission" date="2025-08" db="UniProtKB">
        <authorList>
            <consortium name="Ensembl"/>
        </authorList>
    </citation>
    <scope>IDENTIFICATION</scope>
</reference>
<keyword evidence="8" id="KW-1185">Reference proteome</keyword>
<dbReference type="Pfam" id="PF05699">
    <property type="entry name" value="Dimer_Tnp_hAT"/>
    <property type="match status" value="1"/>
</dbReference>
<dbReference type="GeneTree" id="ENSGT00940000158431"/>
<feature type="domain" description="HAT C-terminal dimerisation" evidence="6">
    <location>
        <begin position="412"/>
        <end position="491"/>
    </location>
</feature>
<keyword evidence="3" id="KW-0863">Zinc-finger</keyword>
<dbReference type="Ensembl" id="ENSGMOT00000066929.1">
    <property type="protein sequence ID" value="ENSGMOP00000043099.1"/>
    <property type="gene ID" value="ENSGMOG00000031498.1"/>
</dbReference>
<dbReference type="InterPro" id="IPR008906">
    <property type="entry name" value="HATC_C_dom"/>
</dbReference>
<proteinExistence type="predicted"/>
<evidence type="ECO:0000256" key="2">
    <source>
        <dbReference type="ARBA" id="ARBA00022723"/>
    </source>
</evidence>
<dbReference type="Proteomes" id="UP000694546">
    <property type="component" value="Chromosome 2"/>
</dbReference>
<dbReference type="OMA" id="DTKNTMM"/>
<evidence type="ECO:0000256" key="3">
    <source>
        <dbReference type="ARBA" id="ARBA00022771"/>
    </source>
</evidence>
<dbReference type="GO" id="GO:0008270">
    <property type="term" value="F:zinc ion binding"/>
    <property type="evidence" value="ECO:0007669"/>
    <property type="project" value="UniProtKB-KW"/>
</dbReference>
<evidence type="ECO:0000313" key="7">
    <source>
        <dbReference type="Ensembl" id="ENSGMOP00000043099.1"/>
    </source>
</evidence>
<dbReference type="SUPFAM" id="SSF140996">
    <property type="entry name" value="Hermes dimerisation domain"/>
    <property type="match status" value="1"/>
</dbReference>
<evidence type="ECO:0000259" key="6">
    <source>
        <dbReference type="Pfam" id="PF05699"/>
    </source>
</evidence>
<dbReference type="InterPro" id="IPR052035">
    <property type="entry name" value="ZnF_BED_domain_contain"/>
</dbReference>
<dbReference type="InterPro" id="IPR012337">
    <property type="entry name" value="RNaseH-like_sf"/>
</dbReference>
<reference evidence="7" key="2">
    <citation type="submission" date="2025-09" db="UniProtKB">
        <authorList>
            <consortium name="Ensembl"/>
        </authorList>
    </citation>
    <scope>IDENTIFICATION</scope>
</reference>
<keyword evidence="5" id="KW-0539">Nucleus</keyword>
<organism evidence="7 8">
    <name type="scientific">Gadus morhua</name>
    <name type="common">Atlantic cod</name>
    <dbReference type="NCBI Taxonomy" id="8049"/>
    <lineage>
        <taxon>Eukaryota</taxon>
        <taxon>Metazoa</taxon>
        <taxon>Chordata</taxon>
        <taxon>Craniata</taxon>
        <taxon>Vertebrata</taxon>
        <taxon>Euteleostomi</taxon>
        <taxon>Actinopterygii</taxon>
        <taxon>Neopterygii</taxon>
        <taxon>Teleostei</taxon>
        <taxon>Neoteleostei</taxon>
        <taxon>Acanthomorphata</taxon>
        <taxon>Zeiogadaria</taxon>
        <taxon>Gadariae</taxon>
        <taxon>Gadiformes</taxon>
        <taxon>Gadoidei</taxon>
        <taxon>Gadidae</taxon>
        <taxon>Gadus</taxon>
    </lineage>
</organism>
<evidence type="ECO:0000256" key="1">
    <source>
        <dbReference type="ARBA" id="ARBA00004123"/>
    </source>
</evidence>
<sequence>MIAGDMLPMSVVEGTGLRNLISFLEPTYTVPCRQTMTVRLEKMYREAAASLREILSSADKVAITTDAWTALTTESYVTVTVHFFSDWVLQNAILQTRSMPVRHTAENMAHVLQAAVDNWGIAGKVAACVHDNASNILLANSLYLEWESHRCFAHTLLKLGSVSTVVGGASHLVSHFHHSTVATEALKGKQAEQNLPQHCLIQHVKTRWNSIYDMFERLLEQRWALAAVLSDRGFTKLTDARALELADASWHVMEELLPVLKSLKCATTALCGETELSISMVHPITATLLSRYLRPTEGEPPKVREFKGKVAESLSSRIEPENTDTAQKAAMVASFLDPRNKNLRFTTDEVRAAVHTKVGDMLSNLPASLPDHHEEQALAPIPEKRAKHADAMLAFFGDEYFTEEPATTARSELERYLCEESISPTQDPALWWKLHESKYKRLSQLAKHYLCIPATSMPAERVFSAAGLIVNRLRSRLLPSHVDMLIFLNKNKSIVK</sequence>
<evidence type="ECO:0000256" key="4">
    <source>
        <dbReference type="ARBA" id="ARBA00022833"/>
    </source>
</evidence>
<dbReference type="PANTHER" id="PTHR46481:SF10">
    <property type="entry name" value="ZINC FINGER BED DOMAIN-CONTAINING PROTEIN 39"/>
    <property type="match status" value="1"/>
</dbReference>
<dbReference type="PANTHER" id="PTHR46481">
    <property type="entry name" value="ZINC FINGER BED DOMAIN-CONTAINING PROTEIN 4"/>
    <property type="match status" value="1"/>
</dbReference>
<dbReference type="SUPFAM" id="SSF53098">
    <property type="entry name" value="Ribonuclease H-like"/>
    <property type="match status" value="1"/>
</dbReference>
<accession>A0A8C5B7J8</accession>
<dbReference type="GO" id="GO:0046983">
    <property type="term" value="F:protein dimerization activity"/>
    <property type="evidence" value="ECO:0007669"/>
    <property type="project" value="InterPro"/>
</dbReference>
<dbReference type="GO" id="GO:0005634">
    <property type="term" value="C:nucleus"/>
    <property type="evidence" value="ECO:0007669"/>
    <property type="project" value="UniProtKB-SubCell"/>
</dbReference>
<keyword evidence="2" id="KW-0479">Metal-binding</keyword>
<protein>
    <recommendedName>
        <fullName evidence="6">HAT C-terminal dimerisation domain-containing protein</fullName>
    </recommendedName>
</protein>
<keyword evidence="4" id="KW-0862">Zinc</keyword>
<evidence type="ECO:0000313" key="8">
    <source>
        <dbReference type="Proteomes" id="UP000694546"/>
    </source>
</evidence>
<comment type="subcellular location">
    <subcellularLocation>
        <location evidence="1">Nucleus</location>
    </subcellularLocation>
</comment>
<evidence type="ECO:0000256" key="5">
    <source>
        <dbReference type="ARBA" id="ARBA00023242"/>
    </source>
</evidence>
<dbReference type="AlphaFoldDB" id="A0A8C5B7J8"/>
<name>A0A8C5B7J8_GADMO</name>